<feature type="region of interest" description="Disordered" evidence="4">
    <location>
        <begin position="79"/>
        <end position="164"/>
    </location>
</feature>
<dbReference type="Proteomes" id="UP001500621">
    <property type="component" value="Unassembled WGS sequence"/>
</dbReference>
<feature type="compositionally biased region" description="Pro residues" evidence="4">
    <location>
        <begin position="147"/>
        <end position="157"/>
    </location>
</feature>
<comment type="caution">
    <text evidence="2">Lacks conserved residue(s) required for the propagation of feature annotation.</text>
</comment>
<dbReference type="InterPro" id="IPR000424">
    <property type="entry name" value="Primosome_PriB/ssb"/>
</dbReference>
<reference evidence="6" key="1">
    <citation type="journal article" date="2019" name="Int. J. Syst. Evol. Microbiol.">
        <title>The Global Catalogue of Microorganisms (GCM) 10K type strain sequencing project: providing services to taxonomists for standard genome sequencing and annotation.</title>
        <authorList>
            <consortium name="The Broad Institute Genomics Platform"/>
            <consortium name="The Broad Institute Genome Sequencing Center for Infectious Disease"/>
            <person name="Wu L."/>
            <person name="Ma J."/>
        </authorList>
    </citation>
    <scope>NUCLEOTIDE SEQUENCE [LARGE SCALE GENOMIC DNA]</scope>
    <source>
        <strain evidence="6">JCM 18127</strain>
    </source>
</reference>
<evidence type="ECO:0000256" key="4">
    <source>
        <dbReference type="SAM" id="MobiDB-lite"/>
    </source>
</evidence>
<evidence type="ECO:0000256" key="1">
    <source>
        <dbReference type="ARBA" id="ARBA00023125"/>
    </source>
</evidence>
<dbReference type="Pfam" id="PF00436">
    <property type="entry name" value="SSB"/>
    <property type="match status" value="1"/>
</dbReference>
<organism evidence="5 6">
    <name type="scientific">Nocardioides nanhaiensis</name>
    <dbReference type="NCBI Taxonomy" id="1476871"/>
    <lineage>
        <taxon>Bacteria</taxon>
        <taxon>Bacillati</taxon>
        <taxon>Actinomycetota</taxon>
        <taxon>Actinomycetes</taxon>
        <taxon>Propionibacteriales</taxon>
        <taxon>Nocardioidaceae</taxon>
        <taxon>Nocardioides</taxon>
    </lineage>
</organism>
<dbReference type="CDD" id="cd04496">
    <property type="entry name" value="SSB_OBF"/>
    <property type="match status" value="1"/>
</dbReference>
<dbReference type="PANTHER" id="PTHR10302">
    <property type="entry name" value="SINGLE-STRANDED DNA-BINDING PROTEIN"/>
    <property type="match status" value="1"/>
</dbReference>
<dbReference type="Gene3D" id="2.40.50.140">
    <property type="entry name" value="Nucleic acid-binding proteins"/>
    <property type="match status" value="1"/>
</dbReference>
<name>A0ABP8W3C4_9ACTN</name>
<protein>
    <recommendedName>
        <fullName evidence="2 3">Single-stranded DNA-binding protein</fullName>
        <shortName evidence="2">SSB</shortName>
    </recommendedName>
</protein>
<gene>
    <name evidence="5" type="ORF">GCM10023226_16760</name>
</gene>
<dbReference type="NCBIfam" id="TIGR00621">
    <property type="entry name" value="ssb"/>
    <property type="match status" value="1"/>
</dbReference>
<dbReference type="RefSeq" id="WP_345264672.1">
    <property type="nucleotide sequence ID" value="NZ_BAABIM010000002.1"/>
</dbReference>
<dbReference type="InterPro" id="IPR011344">
    <property type="entry name" value="ssDNA-bd"/>
</dbReference>
<dbReference type="PIRSF" id="PIRSF002070">
    <property type="entry name" value="SSB"/>
    <property type="match status" value="1"/>
</dbReference>
<evidence type="ECO:0000256" key="3">
    <source>
        <dbReference type="PIRNR" id="PIRNR002070"/>
    </source>
</evidence>
<accession>A0ABP8W3C4</accession>
<evidence type="ECO:0000313" key="5">
    <source>
        <dbReference type="EMBL" id="GAA4680221.1"/>
    </source>
</evidence>
<comment type="subunit">
    <text evidence="2">Homotetramer.</text>
</comment>
<feature type="compositionally biased region" description="Basic and acidic residues" evidence="4">
    <location>
        <begin position="85"/>
        <end position="94"/>
    </location>
</feature>
<dbReference type="SUPFAM" id="SSF50249">
    <property type="entry name" value="Nucleic acid-binding proteins"/>
    <property type="match status" value="1"/>
</dbReference>
<comment type="caution">
    <text evidence="5">The sequence shown here is derived from an EMBL/GenBank/DDBJ whole genome shotgun (WGS) entry which is preliminary data.</text>
</comment>
<evidence type="ECO:0000256" key="2">
    <source>
        <dbReference type="HAMAP-Rule" id="MF_00984"/>
    </source>
</evidence>
<keyword evidence="1 2" id="KW-0238">DNA-binding</keyword>
<sequence length="164" mass="17789">MHSTIVGNLTADPELRFTPNGKAVANLTVAHTPRTFNRQSNEWDDGTTLFLKLVVWGTPAEHVAESLMKGQQVIATGRVGQSNWESREGEKRSTFEMTVDTIGPALTFGTARFERSTNRGGGGNQQRPPQQQGNQQQAGGWGGQQPPGDPWGPPPPGRTDDPPF</sequence>
<feature type="compositionally biased region" description="Low complexity" evidence="4">
    <location>
        <begin position="125"/>
        <end position="138"/>
    </location>
</feature>
<dbReference type="HAMAP" id="MF_00984">
    <property type="entry name" value="SSB"/>
    <property type="match status" value="1"/>
</dbReference>
<proteinExistence type="inferred from homology"/>
<keyword evidence="6" id="KW-1185">Reference proteome</keyword>
<dbReference type="EMBL" id="BAABIM010000002">
    <property type="protein sequence ID" value="GAA4680221.1"/>
    <property type="molecule type" value="Genomic_DNA"/>
</dbReference>
<evidence type="ECO:0000313" key="6">
    <source>
        <dbReference type="Proteomes" id="UP001500621"/>
    </source>
</evidence>
<dbReference type="InterPro" id="IPR012340">
    <property type="entry name" value="NA-bd_OB-fold"/>
</dbReference>
<dbReference type="PANTHER" id="PTHR10302:SF27">
    <property type="entry name" value="SINGLE-STRANDED DNA-BINDING PROTEIN"/>
    <property type="match status" value="1"/>
</dbReference>
<dbReference type="PROSITE" id="PS50935">
    <property type="entry name" value="SSB"/>
    <property type="match status" value="1"/>
</dbReference>